<feature type="transmembrane region" description="Helical" evidence="6">
    <location>
        <begin position="135"/>
        <end position="161"/>
    </location>
</feature>
<feature type="transmembrane region" description="Helical" evidence="6">
    <location>
        <begin position="205"/>
        <end position="223"/>
    </location>
</feature>
<keyword evidence="3 6" id="KW-1133">Transmembrane helix</keyword>
<feature type="region of interest" description="Disordered" evidence="7">
    <location>
        <begin position="1"/>
        <end position="29"/>
    </location>
</feature>
<evidence type="ECO:0000256" key="3">
    <source>
        <dbReference type="ARBA" id="ARBA00022989"/>
    </source>
</evidence>
<feature type="transmembrane region" description="Helical" evidence="6">
    <location>
        <begin position="55"/>
        <end position="74"/>
    </location>
</feature>
<keyword evidence="2 6" id="KW-0812">Transmembrane</keyword>
<dbReference type="GO" id="GO:0043190">
    <property type="term" value="C:ATP-binding cassette (ABC) transporter complex"/>
    <property type="evidence" value="ECO:0007669"/>
    <property type="project" value="InterPro"/>
</dbReference>
<dbReference type="PIRSF" id="PIRSF006648">
    <property type="entry name" value="DrrB"/>
    <property type="match status" value="1"/>
</dbReference>
<organism evidence="9 10">
    <name type="scientific">Actinomadura chibensis</name>
    <dbReference type="NCBI Taxonomy" id="392828"/>
    <lineage>
        <taxon>Bacteria</taxon>
        <taxon>Bacillati</taxon>
        <taxon>Actinomycetota</taxon>
        <taxon>Actinomycetes</taxon>
        <taxon>Streptosporangiales</taxon>
        <taxon>Thermomonosporaceae</taxon>
        <taxon>Actinomadura</taxon>
    </lineage>
</organism>
<comment type="subcellular location">
    <subcellularLocation>
        <location evidence="6">Cell membrane</location>
        <topology evidence="6">Multi-pass membrane protein</topology>
    </subcellularLocation>
    <subcellularLocation>
        <location evidence="1">Membrane</location>
        <topology evidence="1">Multi-pass membrane protein</topology>
    </subcellularLocation>
</comment>
<reference evidence="9 10" key="1">
    <citation type="submission" date="2019-08" db="EMBL/GenBank/DDBJ databases">
        <title>Actinomadura sp. nov. CYP1-5 isolated from mountain soil.</title>
        <authorList>
            <person name="Songsumanus A."/>
            <person name="Kuncharoen N."/>
            <person name="Kudo T."/>
            <person name="Yuki M."/>
            <person name="Igarashi Y."/>
            <person name="Tanasupawat S."/>
        </authorList>
    </citation>
    <scope>NUCLEOTIDE SEQUENCE [LARGE SCALE GENOMIC DNA]</scope>
    <source>
        <strain evidence="9 10">JCM 14158</strain>
    </source>
</reference>
<evidence type="ECO:0000256" key="5">
    <source>
        <dbReference type="ARBA" id="ARBA00023251"/>
    </source>
</evidence>
<evidence type="ECO:0000256" key="4">
    <source>
        <dbReference type="ARBA" id="ARBA00023136"/>
    </source>
</evidence>
<accession>A0A5D0NUH9</accession>
<dbReference type="STRING" id="1220554.GCA_001552135_04980"/>
<evidence type="ECO:0000259" key="8">
    <source>
        <dbReference type="PROSITE" id="PS51012"/>
    </source>
</evidence>
<evidence type="ECO:0000256" key="1">
    <source>
        <dbReference type="ARBA" id="ARBA00004141"/>
    </source>
</evidence>
<proteinExistence type="inferred from homology"/>
<keyword evidence="10" id="KW-1185">Reference proteome</keyword>
<dbReference type="PANTHER" id="PTHR43229">
    <property type="entry name" value="NODULATION PROTEIN J"/>
    <property type="match status" value="1"/>
</dbReference>
<dbReference type="InterPro" id="IPR051784">
    <property type="entry name" value="Nod_factor_ABC_transporter"/>
</dbReference>
<gene>
    <name evidence="9" type="ORF">FXF69_02090</name>
</gene>
<dbReference type="PANTHER" id="PTHR43229:SF2">
    <property type="entry name" value="NODULATION PROTEIN J"/>
    <property type="match status" value="1"/>
</dbReference>
<feature type="transmembrane region" description="Helical" evidence="6">
    <location>
        <begin position="94"/>
        <end position="114"/>
    </location>
</feature>
<evidence type="ECO:0000256" key="6">
    <source>
        <dbReference type="RuleBase" id="RU361157"/>
    </source>
</evidence>
<dbReference type="AlphaFoldDB" id="A0A5D0NUH9"/>
<dbReference type="InterPro" id="IPR013525">
    <property type="entry name" value="ABC2_TM"/>
</dbReference>
<protein>
    <recommendedName>
        <fullName evidence="6">Transport permease protein</fullName>
    </recommendedName>
</protein>
<dbReference type="PROSITE" id="PS51012">
    <property type="entry name" value="ABC_TM2"/>
    <property type="match status" value="1"/>
</dbReference>
<keyword evidence="6" id="KW-1003">Cell membrane</keyword>
<feature type="domain" description="ABC transmembrane type-2" evidence="8">
    <location>
        <begin position="54"/>
        <end position="287"/>
    </location>
</feature>
<sequence>MTAALPRPGPASGSGPGSDSGAGSGPGPDSGAGLVAASWAVARRGVLRTVRTPQIIVMGLVQSVAFLLIFRYVFGGAIGGATRGHGLSYVDYMIPGLLTVSGLFAGMSAAVAVADDLGSGYLDRLRSLPMPRLAVIAGQVAADTARVALILAVSAGLSFAVGFRVHASWGSALLGFGLCLLFGFAFVWVFVALGLLTANPQAAQGVGFLALPLSFVSGAYVPVDTMPGWLRGFAEHQPVTAMMDAVRTLTQGDVLDGGSHDVAVALAWTAGIITVSAAAAVTRFRQT</sequence>
<evidence type="ECO:0000313" key="10">
    <source>
        <dbReference type="Proteomes" id="UP000323380"/>
    </source>
</evidence>
<dbReference type="InterPro" id="IPR000412">
    <property type="entry name" value="ABC_2_transport"/>
</dbReference>
<evidence type="ECO:0000313" key="9">
    <source>
        <dbReference type="EMBL" id="TYB48045.1"/>
    </source>
</evidence>
<feature type="compositionally biased region" description="Gly residues" evidence="7">
    <location>
        <begin position="12"/>
        <end position="29"/>
    </location>
</feature>
<feature type="transmembrane region" description="Helical" evidence="6">
    <location>
        <begin position="173"/>
        <end position="198"/>
    </location>
</feature>
<dbReference type="Proteomes" id="UP000323380">
    <property type="component" value="Unassembled WGS sequence"/>
</dbReference>
<dbReference type="GO" id="GO:0046677">
    <property type="term" value="P:response to antibiotic"/>
    <property type="evidence" value="ECO:0007669"/>
    <property type="project" value="UniProtKB-KW"/>
</dbReference>
<comment type="caution">
    <text evidence="9">The sequence shown here is derived from an EMBL/GenBank/DDBJ whole genome shotgun (WGS) entry which is preliminary data.</text>
</comment>
<keyword evidence="5" id="KW-0046">Antibiotic resistance</keyword>
<dbReference type="InterPro" id="IPR047817">
    <property type="entry name" value="ABC2_TM_bact-type"/>
</dbReference>
<comment type="similarity">
    <text evidence="6">Belongs to the ABC-2 integral membrane protein family.</text>
</comment>
<name>A0A5D0NUH9_9ACTN</name>
<dbReference type="EMBL" id="VSFG01000001">
    <property type="protein sequence ID" value="TYB48045.1"/>
    <property type="molecule type" value="Genomic_DNA"/>
</dbReference>
<evidence type="ECO:0000256" key="2">
    <source>
        <dbReference type="ARBA" id="ARBA00022692"/>
    </source>
</evidence>
<dbReference type="GO" id="GO:0140359">
    <property type="term" value="F:ABC-type transporter activity"/>
    <property type="evidence" value="ECO:0007669"/>
    <property type="project" value="InterPro"/>
</dbReference>
<keyword evidence="4 6" id="KW-0472">Membrane</keyword>
<keyword evidence="6" id="KW-0813">Transport</keyword>
<evidence type="ECO:0000256" key="7">
    <source>
        <dbReference type="SAM" id="MobiDB-lite"/>
    </source>
</evidence>
<dbReference type="Pfam" id="PF01061">
    <property type="entry name" value="ABC2_membrane"/>
    <property type="match status" value="1"/>
</dbReference>
<feature type="transmembrane region" description="Helical" evidence="6">
    <location>
        <begin position="262"/>
        <end position="281"/>
    </location>
</feature>